<keyword evidence="2" id="KW-1185">Reference proteome</keyword>
<gene>
    <name evidence="1" type="ORF">ILUMI_16978</name>
</gene>
<dbReference type="PANTHER" id="PTHR46409">
    <property type="entry name" value="HTH PSQ-TYPE DOMAIN-CONTAINING PROTEIN"/>
    <property type="match status" value="1"/>
</dbReference>
<protein>
    <submittedName>
        <fullName evidence="1">Uncharacterized protein</fullName>
    </submittedName>
</protein>
<evidence type="ECO:0000313" key="2">
    <source>
        <dbReference type="Proteomes" id="UP000801492"/>
    </source>
</evidence>
<reference evidence="1" key="1">
    <citation type="submission" date="2019-08" db="EMBL/GenBank/DDBJ databases">
        <title>The genome of the North American firefly Photinus pyralis.</title>
        <authorList>
            <consortium name="Photinus pyralis genome working group"/>
            <person name="Fallon T.R."/>
            <person name="Sander Lower S.E."/>
            <person name="Weng J.-K."/>
        </authorList>
    </citation>
    <scope>NUCLEOTIDE SEQUENCE</scope>
    <source>
        <strain evidence="1">TRF0915ILg1</strain>
        <tissue evidence="1">Whole body</tissue>
    </source>
</reference>
<name>A0A8K0CTA3_IGNLU</name>
<dbReference type="AlphaFoldDB" id="A0A8K0CTA3"/>
<organism evidence="1 2">
    <name type="scientific">Ignelater luminosus</name>
    <name type="common">Cucubano</name>
    <name type="synonym">Pyrophorus luminosus</name>
    <dbReference type="NCBI Taxonomy" id="2038154"/>
    <lineage>
        <taxon>Eukaryota</taxon>
        <taxon>Metazoa</taxon>
        <taxon>Ecdysozoa</taxon>
        <taxon>Arthropoda</taxon>
        <taxon>Hexapoda</taxon>
        <taxon>Insecta</taxon>
        <taxon>Pterygota</taxon>
        <taxon>Neoptera</taxon>
        <taxon>Endopterygota</taxon>
        <taxon>Coleoptera</taxon>
        <taxon>Polyphaga</taxon>
        <taxon>Elateriformia</taxon>
        <taxon>Elateroidea</taxon>
        <taxon>Elateridae</taxon>
        <taxon>Agrypninae</taxon>
        <taxon>Pyrophorini</taxon>
        <taxon>Ignelater</taxon>
    </lineage>
</organism>
<dbReference type="PANTHER" id="PTHR46409:SF1">
    <property type="entry name" value="HTH PSQ-TYPE DOMAIN-CONTAINING PROTEIN"/>
    <property type="match status" value="1"/>
</dbReference>
<accession>A0A8K0CTA3</accession>
<evidence type="ECO:0000313" key="1">
    <source>
        <dbReference type="EMBL" id="KAF2889195.1"/>
    </source>
</evidence>
<comment type="caution">
    <text evidence="1">The sequence shown here is derived from an EMBL/GenBank/DDBJ whole genome shotgun (WGS) entry which is preliminary data.</text>
</comment>
<sequence length="204" mass="23149">MAAIIGYIAMKDIKIWESGPKKKTTSVIDRSKIRRARRKVRKDLQRKSSKGQILLYDLSEVQFEDLSTDQQYMYKICDGISKGNISVGLKLATANRILGFCISRENPSRNLAILAEETKQNSEVRAFEIPPINYDADDYTGLINWLTTKITEPPLTKQISNDDLKRMITNVPEEIDILKVFLPYPSVREVNQLVTEASAIVAKV</sequence>
<dbReference type="Proteomes" id="UP000801492">
    <property type="component" value="Unassembled WGS sequence"/>
</dbReference>
<proteinExistence type="predicted"/>
<dbReference type="EMBL" id="VTPC01069757">
    <property type="protein sequence ID" value="KAF2889195.1"/>
    <property type="molecule type" value="Genomic_DNA"/>
</dbReference>